<evidence type="ECO:0000256" key="2">
    <source>
        <dbReference type="ARBA" id="ARBA00004496"/>
    </source>
</evidence>
<dbReference type="GO" id="GO:0005634">
    <property type="term" value="C:nucleus"/>
    <property type="evidence" value="ECO:0007669"/>
    <property type="project" value="UniProtKB-SubCell"/>
</dbReference>
<dbReference type="InterPro" id="IPR038739">
    <property type="entry name" value="ARMC8/Vid28"/>
</dbReference>
<gene>
    <name evidence="6" type="ORF">AQUCO_01400820v1</name>
</gene>
<dbReference type="PANTHER" id="PTHR15651">
    <property type="entry name" value="ARMADILLO REPEAT-CONTAINING PROTEIN 8"/>
    <property type="match status" value="1"/>
</dbReference>
<sequence length="664" mass="72440">MPTSASSTSSNRTEVLISLLRSESKEVKLKALREVKNQIIGNRTKKLSYIKLGAVPKILEILSSSDDSESLILIQSAATIGSFACGVDVGVKAVLDSGAFPHLIRLLSHLDDKVVDAGARSLKMIYQSKLAPKYEFHKAENMAFLLSLLNSENENVTELGASIITHSCETTAEQKALCEAGALSRLLILLKGSLNQREASLDSLAAMTENNSEVIAKFVGLNSGRALNSLTELMKDRYPRTRLLASVCLIVIDHTSPNYLQDIGIKTKLIMILIELLEEPGRVGDEVPFALANLIADKEDLQQIAFEVNALDKLCSFLHQDTLLTKRLQGILLAIAELCSRLENCRARFMSMQALNLVTNALTHDCAEVRTAACICMRSVTRSVKNLSAGHYLDDMIVTPLVHLLHDQCTSVQVAALKTISNIVVDFTNRKSVFIQCGGLKDLVLLSKSMDSTLRLNSVWALRNLMFLAESSNKERIVSEITASTLTSLVCDPEPFIQEQALALVRNLVDGGISCIEHVFVEGGIIINAVGRQVRNASKSEVCIQGIYILGNISTGSESHKEAVMHQLLQEAPSVLIKFLKCSDARLRVAAIWCVVNLTYPGGPGSSVRVARLRDSGIISQIKCMVNDPCLDAKFRVRTALEQCKPVLGCLGVKLSATTEQGHF</sequence>
<dbReference type="InterPro" id="IPR016024">
    <property type="entry name" value="ARM-type_fold"/>
</dbReference>
<dbReference type="InterPro" id="IPR011989">
    <property type="entry name" value="ARM-like"/>
</dbReference>
<reference evidence="6 7" key="1">
    <citation type="submission" date="2017-09" db="EMBL/GenBank/DDBJ databases">
        <title>WGS assembly of Aquilegia coerulea Goldsmith.</title>
        <authorList>
            <person name="Hodges S."/>
            <person name="Kramer E."/>
            <person name="Nordborg M."/>
            <person name="Tomkins J."/>
            <person name="Borevitz J."/>
            <person name="Derieg N."/>
            <person name="Yan J."/>
            <person name="Mihaltcheva S."/>
            <person name="Hayes R.D."/>
            <person name="Rokhsar D."/>
        </authorList>
    </citation>
    <scope>NUCLEOTIDE SEQUENCE [LARGE SCALE GENOMIC DNA]</scope>
    <source>
        <strain evidence="7">cv. Goldsmith</strain>
    </source>
</reference>
<keyword evidence="4" id="KW-0677">Repeat</keyword>
<evidence type="ECO:0000256" key="1">
    <source>
        <dbReference type="ARBA" id="ARBA00004123"/>
    </source>
</evidence>
<dbReference type="GO" id="GO:0034657">
    <property type="term" value="C:GID complex"/>
    <property type="evidence" value="ECO:0007669"/>
    <property type="project" value="TreeGrafter"/>
</dbReference>
<keyword evidence="3" id="KW-0963">Cytoplasm</keyword>
<keyword evidence="5" id="KW-0539">Nucleus</keyword>
<dbReference type="EMBL" id="KZ305031">
    <property type="protein sequence ID" value="PIA48493.1"/>
    <property type="molecule type" value="Genomic_DNA"/>
</dbReference>
<comment type="subcellular location">
    <subcellularLocation>
        <location evidence="2">Cytoplasm</location>
    </subcellularLocation>
    <subcellularLocation>
        <location evidence="1">Nucleus</location>
    </subcellularLocation>
</comment>
<dbReference type="OrthoDB" id="5559898at2759"/>
<organism evidence="6 7">
    <name type="scientific">Aquilegia coerulea</name>
    <name type="common">Rocky mountain columbine</name>
    <dbReference type="NCBI Taxonomy" id="218851"/>
    <lineage>
        <taxon>Eukaryota</taxon>
        <taxon>Viridiplantae</taxon>
        <taxon>Streptophyta</taxon>
        <taxon>Embryophyta</taxon>
        <taxon>Tracheophyta</taxon>
        <taxon>Spermatophyta</taxon>
        <taxon>Magnoliopsida</taxon>
        <taxon>Ranunculales</taxon>
        <taxon>Ranunculaceae</taxon>
        <taxon>Thalictroideae</taxon>
        <taxon>Aquilegia</taxon>
    </lineage>
</organism>
<dbReference type="SMART" id="SM00185">
    <property type="entry name" value="ARM"/>
    <property type="match status" value="7"/>
</dbReference>
<evidence type="ECO:0000256" key="4">
    <source>
        <dbReference type="ARBA" id="ARBA00022737"/>
    </source>
</evidence>
<dbReference type="FunFam" id="1.25.10.10:FF:000416">
    <property type="entry name" value="Armadillo repeat-containing protein 8"/>
    <property type="match status" value="1"/>
</dbReference>
<dbReference type="GO" id="GO:0043161">
    <property type="term" value="P:proteasome-mediated ubiquitin-dependent protein catabolic process"/>
    <property type="evidence" value="ECO:0007669"/>
    <property type="project" value="TreeGrafter"/>
</dbReference>
<dbReference type="Proteomes" id="UP000230069">
    <property type="component" value="Unassembled WGS sequence"/>
</dbReference>
<accession>A0A2G5DYB7</accession>
<dbReference type="EMBL" id="KZ305031">
    <property type="protein sequence ID" value="PIA48491.1"/>
    <property type="molecule type" value="Genomic_DNA"/>
</dbReference>
<dbReference type="GO" id="GO:0005737">
    <property type="term" value="C:cytoplasm"/>
    <property type="evidence" value="ECO:0007669"/>
    <property type="project" value="UniProtKB-SubCell"/>
</dbReference>
<evidence type="ECO:0000313" key="6">
    <source>
        <dbReference type="EMBL" id="PIA48491.1"/>
    </source>
</evidence>
<proteinExistence type="predicted"/>
<dbReference type="AlphaFoldDB" id="A0A2G5DYB7"/>
<protein>
    <submittedName>
        <fullName evidence="6">Uncharacterized protein</fullName>
    </submittedName>
</protein>
<evidence type="ECO:0000313" key="7">
    <source>
        <dbReference type="Proteomes" id="UP000230069"/>
    </source>
</evidence>
<dbReference type="FunCoup" id="A0A2G5DYB7">
    <property type="interactions" value="2522"/>
</dbReference>
<dbReference type="SUPFAM" id="SSF48371">
    <property type="entry name" value="ARM repeat"/>
    <property type="match status" value="1"/>
</dbReference>
<dbReference type="Gene3D" id="1.25.10.10">
    <property type="entry name" value="Leucine-rich Repeat Variant"/>
    <property type="match status" value="2"/>
</dbReference>
<dbReference type="FunFam" id="1.25.10.10:FF:000440">
    <property type="entry name" value="Armadillo repeat-containing protein 8"/>
    <property type="match status" value="1"/>
</dbReference>
<dbReference type="InterPro" id="IPR000225">
    <property type="entry name" value="Armadillo"/>
</dbReference>
<name>A0A2G5DYB7_AQUCA</name>
<dbReference type="STRING" id="218851.A0A2G5DYB7"/>
<dbReference type="Pfam" id="PF00514">
    <property type="entry name" value="Arm"/>
    <property type="match status" value="1"/>
</dbReference>
<keyword evidence="7" id="KW-1185">Reference proteome</keyword>
<evidence type="ECO:0000256" key="5">
    <source>
        <dbReference type="ARBA" id="ARBA00023242"/>
    </source>
</evidence>
<evidence type="ECO:0000256" key="3">
    <source>
        <dbReference type="ARBA" id="ARBA00022490"/>
    </source>
</evidence>
<dbReference type="PANTHER" id="PTHR15651:SF7">
    <property type="entry name" value="ARMADILLO REPEAT-CONTAINING PROTEIN 8"/>
    <property type="match status" value="1"/>
</dbReference>